<dbReference type="STRING" id="1093900.A0A507BG61"/>
<evidence type="ECO:0000256" key="2">
    <source>
        <dbReference type="ARBA" id="ARBA00007529"/>
    </source>
</evidence>
<dbReference type="AlphaFoldDB" id="A0A507BG61"/>
<dbReference type="GO" id="GO:0050346">
    <property type="term" value="F:trans-L-3-hydroxyproline dehydratase activity"/>
    <property type="evidence" value="ECO:0007669"/>
    <property type="project" value="UniProtKB-EC"/>
</dbReference>
<gene>
    <name evidence="4" type="ORF">E0L32_002855</name>
</gene>
<accession>A0A507BG61</accession>
<comment type="caution">
    <text evidence="4">The sequence shown here is derived from an EMBL/GenBank/DDBJ whole genome shotgun (WGS) entry which is preliminary data.</text>
</comment>
<dbReference type="Proteomes" id="UP000319257">
    <property type="component" value="Unassembled WGS sequence"/>
</dbReference>
<dbReference type="OrthoDB" id="6409228at2759"/>
<evidence type="ECO:0000256" key="3">
    <source>
        <dbReference type="ARBA" id="ARBA00013105"/>
    </source>
</evidence>
<dbReference type="EMBL" id="SKBQ01000012">
    <property type="protein sequence ID" value="TPX17754.1"/>
    <property type="molecule type" value="Genomic_DNA"/>
</dbReference>
<evidence type="ECO:0000256" key="1">
    <source>
        <dbReference type="ARBA" id="ARBA00001148"/>
    </source>
</evidence>
<comment type="catalytic activity">
    <reaction evidence="1">
        <text>trans-3-hydroxy-L-proline = 1-pyrroline-2-carboxylate + H2O</text>
        <dbReference type="Rhea" id="RHEA:10320"/>
        <dbReference type="ChEBI" id="CHEBI:15377"/>
        <dbReference type="ChEBI" id="CHEBI:39785"/>
        <dbReference type="ChEBI" id="CHEBI:57938"/>
        <dbReference type="EC" id="4.2.1.77"/>
    </reaction>
</comment>
<dbReference type="SFLD" id="SFLDS00028">
    <property type="entry name" value="Proline_Racemase"/>
    <property type="match status" value="1"/>
</dbReference>
<keyword evidence="5" id="KW-1185">Reference proteome</keyword>
<protein>
    <recommendedName>
        <fullName evidence="3">trans-L-3-hydroxyproline dehydratase</fullName>
        <ecNumber evidence="3">4.2.1.77</ecNumber>
    </recommendedName>
</protein>
<dbReference type="SUPFAM" id="SSF54506">
    <property type="entry name" value="Diaminopimelate epimerase-like"/>
    <property type="match status" value="1"/>
</dbReference>
<dbReference type="PANTHER" id="PTHR33442:SF1">
    <property type="entry name" value="TRANS-3-HYDROXY-L-PROLINE DEHYDRATASE"/>
    <property type="match status" value="1"/>
</dbReference>
<dbReference type="InParanoid" id="A0A507BG61"/>
<dbReference type="Gene3D" id="3.10.310.10">
    <property type="entry name" value="Diaminopimelate Epimerase, Chain A, domain 1"/>
    <property type="match status" value="2"/>
</dbReference>
<proteinExistence type="inferred from homology"/>
<reference evidence="4 5" key="1">
    <citation type="submission" date="2019-06" db="EMBL/GenBank/DDBJ databases">
        <title>Draft genome sequence of the filamentous fungus Phialemoniopsis curvata isolated from diesel fuel.</title>
        <authorList>
            <person name="Varaljay V.A."/>
            <person name="Lyon W.J."/>
            <person name="Crouch A.L."/>
            <person name="Drake C.E."/>
            <person name="Hollomon J.M."/>
            <person name="Nadeau L.J."/>
            <person name="Nunn H.S."/>
            <person name="Stevenson B.S."/>
            <person name="Bojanowski C.L."/>
            <person name="Crookes-Goodson W.J."/>
        </authorList>
    </citation>
    <scope>NUCLEOTIDE SEQUENCE [LARGE SCALE GENOMIC DNA]</scope>
    <source>
        <strain evidence="4 5">D216</strain>
    </source>
</reference>
<dbReference type="Pfam" id="PF05544">
    <property type="entry name" value="Pro_racemase"/>
    <property type="match status" value="1"/>
</dbReference>
<dbReference type="PANTHER" id="PTHR33442">
    <property type="entry name" value="TRANS-3-HYDROXY-L-PROLINE DEHYDRATASE"/>
    <property type="match status" value="1"/>
</dbReference>
<dbReference type="RefSeq" id="XP_030999465.1">
    <property type="nucleotide sequence ID" value="XM_031137090.1"/>
</dbReference>
<comment type="similarity">
    <text evidence="2">Belongs to the proline racemase family.</text>
</comment>
<evidence type="ECO:0000313" key="5">
    <source>
        <dbReference type="Proteomes" id="UP000319257"/>
    </source>
</evidence>
<dbReference type="GeneID" id="41970302"/>
<dbReference type="EC" id="4.2.1.77" evidence="3"/>
<sequence length="404" mass="44458">MDLVRSFATPGHEPIACVELHTVGMPTRIIVKGYPEISGTLAEQKAEALEQHDAIRQRILSEPRGHFDMFGAILRPHTELTKSHKAHMGVLYIHPDGYSNMCGHATIALGRFLVDTHDLEVFPQRDQLKYDPTTGTSLVVLHTPGGLVEVTVPTNSDGSRSDPTRPITFEAVPAFALTTDYTLPIKPENRWPELGRRDSINVSFAYCSAFSCQVSIQELGFPHDGLQSRPMLEALRFATSQVRRTINSNEEYRSLLKVPGKPGLDRCIFGVMVVDKAWGTAHEGTRGGETGLYFFGKGHIDRSPTGSMAAARAAVAFAKGELSIGDSWTYHSLVSNSTSTSPGLVATILRLVTSNGVSYEDHEPSARPVIVQIKGYASYTGFHTFVYEEHDHLPRKGFLLSRLE</sequence>
<organism evidence="4 5">
    <name type="scientific">Thyridium curvatum</name>
    <dbReference type="NCBI Taxonomy" id="1093900"/>
    <lineage>
        <taxon>Eukaryota</taxon>
        <taxon>Fungi</taxon>
        <taxon>Dikarya</taxon>
        <taxon>Ascomycota</taxon>
        <taxon>Pezizomycotina</taxon>
        <taxon>Sordariomycetes</taxon>
        <taxon>Sordariomycetidae</taxon>
        <taxon>Thyridiales</taxon>
        <taxon>Thyridiaceae</taxon>
        <taxon>Thyridium</taxon>
    </lineage>
</organism>
<dbReference type="InterPro" id="IPR008794">
    <property type="entry name" value="Pro_racemase_fam"/>
</dbReference>
<name>A0A507BG61_9PEZI</name>
<evidence type="ECO:0000313" key="4">
    <source>
        <dbReference type="EMBL" id="TPX17754.1"/>
    </source>
</evidence>